<evidence type="ECO:0000256" key="1">
    <source>
        <dbReference type="ARBA" id="ARBA00022723"/>
    </source>
</evidence>
<dbReference type="AlphaFoldDB" id="A0A7I8JJK0"/>
<gene>
    <name evidence="6" type="ORF">SI7747_13016760</name>
</gene>
<feature type="compositionally biased region" description="Pro residues" evidence="4">
    <location>
        <begin position="129"/>
        <end position="141"/>
    </location>
</feature>
<name>A0A7I8JJK0_SPIIN</name>
<organism evidence="6">
    <name type="scientific">Spirodela intermedia</name>
    <name type="common">Intermediate duckweed</name>
    <dbReference type="NCBI Taxonomy" id="51605"/>
    <lineage>
        <taxon>Eukaryota</taxon>
        <taxon>Viridiplantae</taxon>
        <taxon>Streptophyta</taxon>
        <taxon>Embryophyta</taxon>
        <taxon>Tracheophyta</taxon>
        <taxon>Spermatophyta</taxon>
        <taxon>Magnoliopsida</taxon>
        <taxon>Liliopsida</taxon>
        <taxon>Araceae</taxon>
        <taxon>Lemnoideae</taxon>
        <taxon>Spirodela</taxon>
    </lineage>
</organism>
<accession>A0A7I8JJK0</accession>
<dbReference type="SMART" id="SM00336">
    <property type="entry name" value="BBOX"/>
    <property type="match status" value="1"/>
</dbReference>
<dbReference type="InterPro" id="IPR000315">
    <property type="entry name" value="Znf_B-box"/>
</dbReference>
<dbReference type="Proteomes" id="UP001189122">
    <property type="component" value="Unassembled WGS sequence"/>
</dbReference>
<dbReference type="InterPro" id="IPR049808">
    <property type="entry name" value="CONSTANS-like_Bbox1"/>
</dbReference>
<evidence type="ECO:0000313" key="6">
    <source>
        <dbReference type="EMBL" id="CAA2631114.1"/>
    </source>
</evidence>
<dbReference type="CDD" id="cd19821">
    <property type="entry name" value="Bbox1_BBX-like"/>
    <property type="match status" value="1"/>
</dbReference>
<keyword evidence="3" id="KW-0862">Zinc</keyword>
<evidence type="ECO:0000259" key="5">
    <source>
        <dbReference type="SMART" id="SM00336"/>
    </source>
</evidence>
<dbReference type="EMBL" id="CACRZD030000013">
    <property type="protein sequence ID" value="CAA6670357.1"/>
    <property type="molecule type" value="Genomic_DNA"/>
</dbReference>
<sequence length="179" mass="18032">MKKTKVGCELCDGEAALRCESDCAFLCWGCDARVHGANFLVSRHPRRLICVECGSAEGDQRPVSGPDSSRSASSAAPARTTATAGPCPPSRSLLPAVPPHGTLPPPPPASPAPNPGPRQANGTAAAGSPPSPPPRGPPPPSSSRAPSDLPPDQVLVGRGRAGGSVAAGGSLTREQRAPF</sequence>
<keyword evidence="2" id="KW-0863">Zinc-finger</keyword>
<dbReference type="PANTHER" id="PTHR31717">
    <property type="entry name" value="ZINC FINGER PROTEIN CONSTANS-LIKE 10"/>
    <property type="match status" value="1"/>
</dbReference>
<dbReference type="EMBL" id="LR743600">
    <property type="protein sequence ID" value="CAA2631114.1"/>
    <property type="molecule type" value="Genomic_DNA"/>
</dbReference>
<feature type="compositionally biased region" description="Pro residues" evidence="4">
    <location>
        <begin position="96"/>
        <end position="116"/>
    </location>
</feature>
<feature type="domain" description="B box-type" evidence="5">
    <location>
        <begin position="3"/>
        <end position="49"/>
    </location>
</feature>
<reference evidence="6 7" key="1">
    <citation type="submission" date="2019-12" db="EMBL/GenBank/DDBJ databases">
        <authorList>
            <person name="Scholz U."/>
            <person name="Mascher M."/>
            <person name="Fiebig A."/>
        </authorList>
    </citation>
    <scope>NUCLEOTIDE SEQUENCE</scope>
</reference>
<dbReference type="PANTHER" id="PTHR31717:SF60">
    <property type="entry name" value="B-BOX TYPE ZINC FINGER FAMILY PROTEIN"/>
    <property type="match status" value="1"/>
</dbReference>
<evidence type="ECO:0000256" key="4">
    <source>
        <dbReference type="SAM" id="MobiDB-lite"/>
    </source>
</evidence>
<keyword evidence="7" id="KW-1185">Reference proteome</keyword>
<evidence type="ECO:0000256" key="2">
    <source>
        <dbReference type="ARBA" id="ARBA00022771"/>
    </source>
</evidence>
<feature type="compositionally biased region" description="Low complexity" evidence="4">
    <location>
        <begin position="62"/>
        <end position="85"/>
    </location>
</feature>
<dbReference type="GO" id="GO:0008270">
    <property type="term" value="F:zinc ion binding"/>
    <property type="evidence" value="ECO:0007669"/>
    <property type="project" value="UniProtKB-KW"/>
</dbReference>
<protein>
    <recommendedName>
        <fullName evidence="5">B box-type domain-containing protein</fullName>
    </recommendedName>
</protein>
<proteinExistence type="predicted"/>
<keyword evidence="1" id="KW-0479">Metal-binding</keyword>
<evidence type="ECO:0000256" key="3">
    <source>
        <dbReference type="ARBA" id="ARBA00022833"/>
    </source>
</evidence>
<feature type="region of interest" description="Disordered" evidence="4">
    <location>
        <begin position="56"/>
        <end position="179"/>
    </location>
</feature>
<evidence type="ECO:0000313" key="7">
    <source>
        <dbReference type="Proteomes" id="UP001189122"/>
    </source>
</evidence>